<evidence type="ECO:0000313" key="2">
    <source>
        <dbReference type="Proteomes" id="UP001431532"/>
    </source>
</evidence>
<comment type="caution">
    <text evidence="1">The sequence shown here is derived from an EMBL/GenBank/DDBJ whole genome shotgun (WGS) entry which is preliminary data.</text>
</comment>
<reference evidence="1" key="1">
    <citation type="submission" date="2023-05" db="EMBL/GenBank/DDBJ databases">
        <title>Mariniplasma microaerophilum sp. nov., a novel anaerobic mollicute isolated from terrestrial mud volcano, Taman Peninsula, Russia.</title>
        <authorList>
            <person name="Khomyakova M.A."/>
            <person name="Merkel A.Y."/>
            <person name="Slobodkin A.I."/>
        </authorList>
    </citation>
    <scope>NUCLEOTIDE SEQUENCE</scope>
    <source>
        <strain evidence="1">M4Ah</strain>
    </source>
</reference>
<dbReference type="InterPro" id="IPR032710">
    <property type="entry name" value="NTF2-like_dom_sf"/>
</dbReference>
<dbReference type="RefSeq" id="WP_282840211.1">
    <property type="nucleotide sequence ID" value="NZ_JASCXW010000057.1"/>
</dbReference>
<gene>
    <name evidence="1" type="ORF">QJ521_09300</name>
</gene>
<accession>A0AAW6UA63</accession>
<evidence type="ECO:0008006" key="3">
    <source>
        <dbReference type="Google" id="ProtNLM"/>
    </source>
</evidence>
<organism evidence="1 2">
    <name type="scientific">Peloplasma aerotolerans</name>
    <dbReference type="NCBI Taxonomy" id="3044389"/>
    <lineage>
        <taxon>Bacteria</taxon>
        <taxon>Bacillati</taxon>
        <taxon>Mycoplasmatota</taxon>
        <taxon>Mollicutes</taxon>
        <taxon>Acholeplasmatales</taxon>
        <taxon>Acholeplasmataceae</taxon>
        <taxon>Peloplasma</taxon>
    </lineage>
</organism>
<keyword evidence="2" id="KW-1185">Reference proteome</keyword>
<dbReference type="AlphaFoldDB" id="A0AAW6UA63"/>
<evidence type="ECO:0000313" key="1">
    <source>
        <dbReference type="EMBL" id="MDI6453760.1"/>
    </source>
</evidence>
<name>A0AAW6UA63_9MOLU</name>
<dbReference type="EMBL" id="JASCXW010000057">
    <property type="protein sequence ID" value="MDI6453760.1"/>
    <property type="molecule type" value="Genomic_DNA"/>
</dbReference>
<sequence length="122" mass="14474">MTHKEISVKFLTMCITDQVEKAYDLFVHKDFLHHNQYVKNDKLSLLNAMMEDNQVHKKKKITILKQIEENNYVSNYSIVNIDDKTKYMVVHIFRFEDDQIIEAWDIGEEVIKDSANPIIDLN</sequence>
<proteinExistence type="predicted"/>
<dbReference type="Gene3D" id="3.10.450.50">
    <property type="match status" value="1"/>
</dbReference>
<protein>
    <recommendedName>
        <fullName evidence="3">Nuclear transport factor 2 family protein</fullName>
    </recommendedName>
</protein>
<dbReference type="Proteomes" id="UP001431532">
    <property type="component" value="Unassembled WGS sequence"/>
</dbReference>
<dbReference type="SUPFAM" id="SSF54427">
    <property type="entry name" value="NTF2-like"/>
    <property type="match status" value="1"/>
</dbReference>